<dbReference type="Gene3D" id="3.30.1810.10">
    <property type="entry name" value="YdfO-like"/>
    <property type="match status" value="1"/>
</dbReference>
<proteinExistence type="predicted"/>
<sequence>MFTVEQIEEAHSKVKSGTDFPNYIQEIKKLGVIAFETWVRDSHTEYFGENEFKTVSKPSYANLEIKAVCDPLKFRDYLKIHQKGETDYFTFCKHCAEIGVEKWTVSLHSMTCTYYDMGDNEILTEKIPE</sequence>
<dbReference type="InterPro" id="IPR036696">
    <property type="entry name" value="YdfO-like_sf"/>
</dbReference>
<dbReference type="Proteomes" id="UP001409291">
    <property type="component" value="Unassembled WGS sequence"/>
</dbReference>
<comment type="caution">
    <text evidence="1">The sequence shown here is derived from an EMBL/GenBank/DDBJ whole genome shotgun (WGS) entry which is preliminary data.</text>
</comment>
<name>A0ABV0C0I9_9SPHI</name>
<protein>
    <submittedName>
        <fullName evidence="1">DUF1398 family protein</fullName>
    </submittedName>
</protein>
<dbReference type="RefSeq" id="WP_346582879.1">
    <property type="nucleotide sequence ID" value="NZ_JBDJNQ010000013.1"/>
</dbReference>
<reference evidence="1 2" key="1">
    <citation type="submission" date="2024-04" db="EMBL/GenBank/DDBJ databases">
        <title>WGS of bacteria from Torrens River.</title>
        <authorList>
            <person name="Wyrsch E.R."/>
            <person name="Drigo B."/>
        </authorList>
    </citation>
    <scope>NUCLEOTIDE SEQUENCE [LARGE SCALE GENOMIC DNA]</scope>
    <source>
        <strain evidence="1 2">TWI391</strain>
    </source>
</reference>
<organism evidence="1 2">
    <name type="scientific">Sphingobacterium kitahiroshimense</name>
    <dbReference type="NCBI Taxonomy" id="470446"/>
    <lineage>
        <taxon>Bacteria</taxon>
        <taxon>Pseudomonadati</taxon>
        <taxon>Bacteroidota</taxon>
        <taxon>Sphingobacteriia</taxon>
        <taxon>Sphingobacteriales</taxon>
        <taxon>Sphingobacteriaceae</taxon>
        <taxon>Sphingobacterium</taxon>
    </lineage>
</organism>
<dbReference type="SUPFAM" id="SSF160419">
    <property type="entry name" value="YdfO-like"/>
    <property type="match status" value="1"/>
</dbReference>
<dbReference type="InterPro" id="IPR009833">
    <property type="entry name" value="DUF1398"/>
</dbReference>
<keyword evidence="2" id="KW-1185">Reference proteome</keyword>
<evidence type="ECO:0000313" key="1">
    <source>
        <dbReference type="EMBL" id="MEN5380023.1"/>
    </source>
</evidence>
<gene>
    <name evidence="1" type="ORF">ABE541_22335</name>
</gene>
<evidence type="ECO:0000313" key="2">
    <source>
        <dbReference type="Proteomes" id="UP001409291"/>
    </source>
</evidence>
<dbReference type="EMBL" id="JBDJNQ010000013">
    <property type="protein sequence ID" value="MEN5380023.1"/>
    <property type="molecule type" value="Genomic_DNA"/>
</dbReference>
<accession>A0ABV0C0I9</accession>
<dbReference type="Pfam" id="PF07166">
    <property type="entry name" value="DUF1398"/>
    <property type="match status" value="1"/>
</dbReference>